<comment type="similarity">
    <text evidence="1">Belongs to the ner transcriptional regulatory family.</text>
</comment>
<feature type="region of interest" description="Disordered" evidence="5">
    <location>
        <begin position="84"/>
        <end position="112"/>
    </location>
</feature>
<name>A0A418WU96_9PROT</name>
<evidence type="ECO:0000256" key="3">
    <source>
        <dbReference type="ARBA" id="ARBA00023125"/>
    </source>
</evidence>
<evidence type="ECO:0000256" key="4">
    <source>
        <dbReference type="ARBA" id="ARBA00023163"/>
    </source>
</evidence>
<dbReference type="EMBL" id="QYUK01000008">
    <property type="protein sequence ID" value="RJF94843.1"/>
    <property type="molecule type" value="Genomic_DNA"/>
</dbReference>
<protein>
    <recommendedName>
        <fullName evidence="6">Ner winged helix-turn-helix DNA-binding domain-containing protein</fullName>
    </recommendedName>
</protein>
<dbReference type="Pfam" id="PF13693">
    <property type="entry name" value="HTH_35"/>
    <property type="match status" value="1"/>
</dbReference>
<evidence type="ECO:0000256" key="1">
    <source>
        <dbReference type="ARBA" id="ARBA00006157"/>
    </source>
</evidence>
<keyword evidence="8" id="KW-1185">Reference proteome</keyword>
<evidence type="ECO:0000313" key="7">
    <source>
        <dbReference type="EMBL" id="RJF94843.1"/>
    </source>
</evidence>
<feature type="domain" description="Ner winged helix-turn-helix DNA-binding" evidence="6">
    <location>
        <begin position="21"/>
        <end position="85"/>
    </location>
</feature>
<gene>
    <name evidence="7" type="ORF">D3874_03240</name>
</gene>
<proteinExistence type="inferred from homology"/>
<dbReference type="InterPro" id="IPR038722">
    <property type="entry name" value="Ner_HTH_dom"/>
</dbReference>
<keyword evidence="3" id="KW-0238">DNA-binding</keyword>
<dbReference type="InterPro" id="IPR010982">
    <property type="entry name" value="Lambda_DNA-bd_dom_sf"/>
</dbReference>
<reference evidence="7 8" key="1">
    <citation type="submission" date="2018-09" db="EMBL/GenBank/DDBJ databases">
        <authorList>
            <person name="Zhu H."/>
        </authorList>
    </citation>
    <scope>NUCLEOTIDE SEQUENCE [LARGE SCALE GENOMIC DNA]</scope>
    <source>
        <strain evidence="7 8">K1W22B-8</strain>
    </source>
</reference>
<dbReference type="AlphaFoldDB" id="A0A418WU96"/>
<keyword evidence="4" id="KW-0804">Transcription</keyword>
<evidence type="ECO:0000259" key="6">
    <source>
        <dbReference type="Pfam" id="PF13693"/>
    </source>
</evidence>
<evidence type="ECO:0000256" key="5">
    <source>
        <dbReference type="SAM" id="MobiDB-lite"/>
    </source>
</evidence>
<dbReference type="Proteomes" id="UP000284605">
    <property type="component" value="Unassembled WGS sequence"/>
</dbReference>
<dbReference type="SUPFAM" id="SSF47413">
    <property type="entry name" value="lambda repressor-like DNA-binding domains"/>
    <property type="match status" value="1"/>
</dbReference>
<evidence type="ECO:0000256" key="2">
    <source>
        <dbReference type="ARBA" id="ARBA00023015"/>
    </source>
</evidence>
<accession>A0A418WU96</accession>
<dbReference type="GO" id="GO:0003677">
    <property type="term" value="F:DNA binding"/>
    <property type="evidence" value="ECO:0007669"/>
    <property type="project" value="UniProtKB-KW"/>
</dbReference>
<evidence type="ECO:0000313" key="8">
    <source>
        <dbReference type="Proteomes" id="UP000284605"/>
    </source>
</evidence>
<comment type="caution">
    <text evidence="7">The sequence shown here is derived from an EMBL/GenBank/DDBJ whole genome shotgun (WGS) entry which is preliminary data.</text>
</comment>
<organism evidence="7 8">
    <name type="scientific">Oleomonas cavernae</name>
    <dbReference type="NCBI Taxonomy" id="2320859"/>
    <lineage>
        <taxon>Bacteria</taxon>
        <taxon>Pseudomonadati</taxon>
        <taxon>Pseudomonadota</taxon>
        <taxon>Alphaproteobacteria</taxon>
        <taxon>Acetobacterales</taxon>
        <taxon>Acetobacteraceae</taxon>
        <taxon>Oleomonas</taxon>
    </lineage>
</organism>
<keyword evidence="2" id="KW-0805">Transcription regulation</keyword>
<dbReference type="Gene3D" id="1.10.260.40">
    <property type="entry name" value="lambda repressor-like DNA-binding domains"/>
    <property type="match status" value="1"/>
</dbReference>
<sequence>MAIATSTLDIPKNPAERRAWILYRLKCKGSNFRALARELGCSHQAISIAAGGMPSRHIELALAARIGVRQQELFPEHYDKNGRRLPLARSTERIGKGSRPAAQHNVEKTEAA</sequence>